<reference evidence="1 2" key="1">
    <citation type="journal article" date="2016" name="PLoS Pathog.">
        <title>Biosynthesis of antibiotic leucinostatins in bio-control fungus Purpureocillium lilacinum and their inhibition on phytophthora revealed by genome mining.</title>
        <authorList>
            <person name="Wang G."/>
            <person name="Liu Z."/>
            <person name="Lin R."/>
            <person name="Li E."/>
            <person name="Mao Z."/>
            <person name="Ling J."/>
            <person name="Yang Y."/>
            <person name="Yin W.B."/>
            <person name="Xie B."/>
        </authorList>
    </citation>
    <scope>NUCLEOTIDE SEQUENCE [LARGE SCALE GENOMIC DNA]</scope>
    <source>
        <strain evidence="1">170</strain>
    </source>
</reference>
<dbReference type="GeneID" id="33937429"/>
<evidence type="ECO:0000313" key="1">
    <source>
        <dbReference type="EMBL" id="OWT43531.1"/>
    </source>
</evidence>
<dbReference type="AlphaFoldDB" id="A0A219ARY6"/>
<evidence type="ECO:0000313" key="2">
    <source>
        <dbReference type="Proteomes" id="UP000078397"/>
    </source>
</evidence>
<dbReference type="KEGG" id="pchm:VFPPC_18742"/>
<protein>
    <submittedName>
        <fullName evidence="1">Uncharacterized protein</fullName>
    </submittedName>
</protein>
<accession>A0A219ARY6</accession>
<dbReference type="RefSeq" id="XP_022285946.1">
    <property type="nucleotide sequence ID" value="XM_022430310.1"/>
</dbReference>
<organism evidence="1 2">
    <name type="scientific">Pochonia chlamydosporia 170</name>
    <dbReference type="NCBI Taxonomy" id="1380566"/>
    <lineage>
        <taxon>Eukaryota</taxon>
        <taxon>Fungi</taxon>
        <taxon>Dikarya</taxon>
        <taxon>Ascomycota</taxon>
        <taxon>Pezizomycotina</taxon>
        <taxon>Sordariomycetes</taxon>
        <taxon>Hypocreomycetidae</taxon>
        <taxon>Hypocreales</taxon>
        <taxon>Clavicipitaceae</taxon>
        <taxon>Pochonia</taxon>
    </lineage>
</organism>
<gene>
    <name evidence="1" type="ORF">VFPPC_18742</name>
</gene>
<proteinExistence type="predicted"/>
<dbReference type="EMBL" id="LSBJ02000001">
    <property type="protein sequence ID" value="OWT43531.1"/>
    <property type="molecule type" value="Genomic_DNA"/>
</dbReference>
<dbReference type="Proteomes" id="UP000078397">
    <property type="component" value="Unassembled WGS sequence"/>
</dbReference>
<sequence>MQAFDRDQGPPLQRGCSPWRAGIGTVVPQTAEFETFDRHPSCLSVPFSFTLSDPGCGPYAAGCTASYVQLPRMLVSEFRFEQRGGKLRCIICGATRPVSEDQLLFSLPTISSALLVFDLLETMSEHRDGFSASPDHM</sequence>
<keyword evidence="2" id="KW-1185">Reference proteome</keyword>
<name>A0A219ARY6_METCM</name>
<comment type="caution">
    <text evidence="1">The sequence shown here is derived from an EMBL/GenBank/DDBJ whole genome shotgun (WGS) entry which is preliminary data.</text>
</comment>